<dbReference type="PANTHER" id="PTHR30401:SF0">
    <property type="entry name" value="TRNA 2-SELENOURIDINE SYNTHASE"/>
    <property type="match status" value="1"/>
</dbReference>
<comment type="catalytic activity">
    <reaction evidence="2">
        <text>5-methylaminomethyl-2-thiouridine(34) in tRNA + selenophosphate + (2E)-geranyl diphosphate + H2O + H(+) = 5-methylaminomethyl-2-selenouridine(34) in tRNA + (2E)-thiogeraniol + phosphate + diphosphate</text>
        <dbReference type="Rhea" id="RHEA:42716"/>
        <dbReference type="Rhea" id="RHEA-COMP:10195"/>
        <dbReference type="Rhea" id="RHEA-COMP:10196"/>
        <dbReference type="ChEBI" id="CHEBI:15377"/>
        <dbReference type="ChEBI" id="CHEBI:15378"/>
        <dbReference type="ChEBI" id="CHEBI:16144"/>
        <dbReference type="ChEBI" id="CHEBI:33019"/>
        <dbReference type="ChEBI" id="CHEBI:43474"/>
        <dbReference type="ChEBI" id="CHEBI:58057"/>
        <dbReference type="ChEBI" id="CHEBI:74455"/>
        <dbReference type="ChEBI" id="CHEBI:82743"/>
        <dbReference type="ChEBI" id="CHEBI:143703"/>
        <dbReference type="EC" id="2.9.1.3"/>
    </reaction>
</comment>
<dbReference type="AlphaFoldDB" id="A0A520MBD4"/>
<comment type="caution">
    <text evidence="4">The sequence shown here is derived from an EMBL/GenBank/DDBJ whole genome shotgun (WGS) entry which is preliminary data.</text>
</comment>
<feature type="active site" description="S-selanylcysteine intermediate" evidence="2">
    <location>
        <position position="99"/>
    </location>
</feature>
<accession>A0A520MBD4</accession>
<name>A0A520MBD4_9GAMM</name>
<dbReference type="EMBL" id="SHBP01000026">
    <property type="protein sequence ID" value="RZO18541.1"/>
    <property type="molecule type" value="Genomic_DNA"/>
</dbReference>
<dbReference type="EC" id="2.9.1.3" evidence="2"/>
<dbReference type="HAMAP" id="MF_01622">
    <property type="entry name" value="tRNA_sel_U_synth"/>
    <property type="match status" value="1"/>
</dbReference>
<comment type="subunit">
    <text evidence="2">Monomer.</text>
</comment>
<dbReference type="Pfam" id="PF26341">
    <property type="entry name" value="AAA_SelU"/>
    <property type="match status" value="1"/>
</dbReference>
<feature type="domain" description="Rhodanese" evidence="3">
    <location>
        <begin position="16"/>
        <end position="139"/>
    </location>
</feature>
<dbReference type="GO" id="GO:0002098">
    <property type="term" value="P:tRNA wobble uridine modification"/>
    <property type="evidence" value="ECO:0007669"/>
    <property type="project" value="UniProtKB-UniRule"/>
</dbReference>
<evidence type="ECO:0000256" key="1">
    <source>
        <dbReference type="ARBA" id="ARBA00023266"/>
    </source>
</evidence>
<dbReference type="GO" id="GO:0043828">
    <property type="term" value="F:tRNA 2-selenouridine synthase activity"/>
    <property type="evidence" value="ECO:0007669"/>
    <property type="project" value="UniProtKB-EC"/>
</dbReference>
<proteinExistence type="inferred from homology"/>
<comment type="catalytic activity">
    <reaction evidence="2">
        <text>5-methylaminomethyl-2-(Se-phospho)selenouridine(34) in tRNA + H2O = 5-methylaminomethyl-2-selenouridine(34) in tRNA + phosphate</text>
        <dbReference type="Rhea" id="RHEA:60176"/>
        <dbReference type="Rhea" id="RHEA-COMP:10196"/>
        <dbReference type="Rhea" id="RHEA-COMP:15523"/>
        <dbReference type="ChEBI" id="CHEBI:15377"/>
        <dbReference type="ChEBI" id="CHEBI:43474"/>
        <dbReference type="ChEBI" id="CHEBI:82743"/>
        <dbReference type="ChEBI" id="CHEBI:143702"/>
    </reaction>
</comment>
<dbReference type="SUPFAM" id="SSF52821">
    <property type="entry name" value="Rhodanese/Cell cycle control phosphatase"/>
    <property type="match status" value="1"/>
</dbReference>
<comment type="catalytic activity">
    <reaction evidence="2">
        <text>5-methylaminomethyl-S-(2E)-geranyl-thiouridine(34) in tRNA + selenophosphate + H(+) = 5-methylaminomethyl-2-(Se-phospho)selenouridine(34) in tRNA + (2E)-thiogeraniol</text>
        <dbReference type="Rhea" id="RHEA:60172"/>
        <dbReference type="Rhea" id="RHEA-COMP:14654"/>
        <dbReference type="Rhea" id="RHEA-COMP:15523"/>
        <dbReference type="ChEBI" id="CHEBI:15378"/>
        <dbReference type="ChEBI" id="CHEBI:16144"/>
        <dbReference type="ChEBI" id="CHEBI:140632"/>
        <dbReference type="ChEBI" id="CHEBI:143702"/>
        <dbReference type="ChEBI" id="CHEBI:143703"/>
    </reaction>
</comment>
<evidence type="ECO:0000313" key="4">
    <source>
        <dbReference type="EMBL" id="RZO18541.1"/>
    </source>
</evidence>
<comment type="catalytic activity">
    <reaction evidence="2">
        <text>5-methylaminomethyl-2-thiouridine(34) in tRNA + (2E)-geranyl diphosphate = 5-methylaminomethyl-S-(2E)-geranyl-thiouridine(34) in tRNA + diphosphate</text>
        <dbReference type="Rhea" id="RHEA:14085"/>
        <dbReference type="Rhea" id="RHEA-COMP:10195"/>
        <dbReference type="Rhea" id="RHEA-COMP:14654"/>
        <dbReference type="ChEBI" id="CHEBI:33019"/>
        <dbReference type="ChEBI" id="CHEBI:58057"/>
        <dbReference type="ChEBI" id="CHEBI:74455"/>
        <dbReference type="ChEBI" id="CHEBI:140632"/>
    </reaction>
</comment>
<reference evidence="4 5" key="1">
    <citation type="submission" date="2019-02" db="EMBL/GenBank/DDBJ databases">
        <title>Prokaryotic population dynamics and viral predation in marine succession experiment using metagenomics: the confinement effect.</title>
        <authorList>
            <person name="Haro-Moreno J.M."/>
            <person name="Rodriguez-Valera F."/>
            <person name="Lopez-Perez M."/>
        </authorList>
    </citation>
    <scope>NUCLEOTIDE SEQUENCE [LARGE SCALE GENOMIC DNA]</scope>
    <source>
        <strain evidence="4">MED-G170</strain>
    </source>
</reference>
<dbReference type="InterPro" id="IPR001763">
    <property type="entry name" value="Rhodanese-like_dom"/>
</dbReference>
<dbReference type="GO" id="GO:0016765">
    <property type="term" value="F:transferase activity, transferring alkyl or aryl (other than methyl) groups"/>
    <property type="evidence" value="ECO:0007669"/>
    <property type="project" value="UniProtKB-UniRule"/>
</dbReference>
<keyword evidence="2" id="KW-0808">Transferase</keyword>
<evidence type="ECO:0000259" key="3">
    <source>
        <dbReference type="PROSITE" id="PS50206"/>
    </source>
</evidence>
<organism evidence="4 5">
    <name type="scientific">SAR92 clade bacterium</name>
    <dbReference type="NCBI Taxonomy" id="2315479"/>
    <lineage>
        <taxon>Bacteria</taxon>
        <taxon>Pseudomonadati</taxon>
        <taxon>Pseudomonadota</taxon>
        <taxon>Gammaproteobacteria</taxon>
        <taxon>Cellvibrionales</taxon>
        <taxon>Porticoccaceae</taxon>
        <taxon>SAR92 clade</taxon>
    </lineage>
</organism>
<evidence type="ECO:0000256" key="2">
    <source>
        <dbReference type="HAMAP-Rule" id="MF_01622"/>
    </source>
</evidence>
<protein>
    <recommendedName>
        <fullName evidence="2">tRNA 2-selenouridine synthase</fullName>
        <ecNumber evidence="2">2.9.1.3</ecNumber>
    </recommendedName>
</protein>
<dbReference type="InterPro" id="IPR058840">
    <property type="entry name" value="AAA_SelU"/>
</dbReference>
<dbReference type="NCBIfam" id="TIGR03167">
    <property type="entry name" value="tRNA_sel_U_synt"/>
    <property type="match status" value="1"/>
</dbReference>
<dbReference type="PANTHER" id="PTHR30401">
    <property type="entry name" value="TRNA 2-SELENOURIDINE SYNTHASE"/>
    <property type="match status" value="1"/>
</dbReference>
<dbReference type="InterPro" id="IPR017582">
    <property type="entry name" value="SelU"/>
</dbReference>
<dbReference type="Proteomes" id="UP000315889">
    <property type="component" value="Unassembled WGS sequence"/>
</dbReference>
<dbReference type="SUPFAM" id="SSF52540">
    <property type="entry name" value="P-loop containing nucleoside triphosphate hydrolases"/>
    <property type="match status" value="1"/>
</dbReference>
<dbReference type="InterPro" id="IPR036873">
    <property type="entry name" value="Rhodanese-like_dom_sf"/>
</dbReference>
<comment type="function">
    <text evidence="2">Involved in the post-transcriptional modification of the uridine at the wobble position (U34) of tRNA(Lys), tRNA(Glu) and tRNA(Gln). Catalyzes the conversion of 2-thiouridine (S2U-RNA) to 2-selenouridine (Se2U-RNA). Acts in a two-step process involving geranylation of 2-thiouridine (S2U) to S-geranyl-2-thiouridine (geS2U) and subsequent selenation of the latter derivative to 2-selenouridine (Se2U) in the tRNA chain.</text>
</comment>
<dbReference type="NCBIfam" id="NF008751">
    <property type="entry name" value="PRK11784.1-3"/>
    <property type="match status" value="1"/>
</dbReference>
<sequence>MNQSPLPLTSDYLSLLTDKVPMIDVRAPVEFQTGALPFSQNLVLMSDDERQQVGICYKQEGQQAAITLGHQLVSGDNKQQRINAWVDFVASNPNAVLYCARGGLRSQLSQQWLADAGVICPRVEGGYKSLRGFLINQIADLCSNEKFVLLSGMTGTGKTDIIKTLPRSIDLEGAANHKGSSFGRALDQQPSQVDFENMIALDLMAVKQKYPQRSIILEDESRNIGGRHLPIPLTSSMIVSPMVVIELPFEQRIEKLWQEYVVDRYQETLAYHAENAETAFADYLIDSLLRVKKRLGGQRTNEIHSLMTNALKTQHNDNFANHRDWLTAITADYYDPMYLYQLEKRRERVVFRGNHQEITQWLSESA</sequence>
<dbReference type="Gene3D" id="3.40.250.10">
    <property type="entry name" value="Rhodanese-like domain"/>
    <property type="match status" value="1"/>
</dbReference>
<evidence type="ECO:0000313" key="5">
    <source>
        <dbReference type="Proteomes" id="UP000315889"/>
    </source>
</evidence>
<dbReference type="InterPro" id="IPR027417">
    <property type="entry name" value="P-loop_NTPase"/>
</dbReference>
<gene>
    <name evidence="4" type="primary">mnmH</name>
    <name evidence="2" type="synonym">selU</name>
    <name evidence="4" type="ORF">EVB03_09645</name>
</gene>
<keyword evidence="1 2" id="KW-0711">Selenium</keyword>
<dbReference type="NCBIfam" id="NF008750">
    <property type="entry name" value="PRK11784.1-2"/>
    <property type="match status" value="1"/>
</dbReference>
<comment type="similarity">
    <text evidence="2">Belongs to the SelU family.</text>
</comment>
<dbReference type="PROSITE" id="PS50206">
    <property type="entry name" value="RHODANESE_3"/>
    <property type="match status" value="1"/>
</dbReference>